<evidence type="ECO:0000256" key="5">
    <source>
        <dbReference type="ARBA" id="ARBA00022839"/>
    </source>
</evidence>
<dbReference type="SUPFAM" id="SSF64182">
    <property type="entry name" value="DHH phosphoesterases"/>
    <property type="match status" value="1"/>
</dbReference>
<gene>
    <name evidence="9" type="primary">recJ</name>
    <name evidence="9" type="ORF">ENN47_04730</name>
</gene>
<dbReference type="Proteomes" id="UP000886198">
    <property type="component" value="Unassembled WGS sequence"/>
</dbReference>
<evidence type="ECO:0000259" key="6">
    <source>
        <dbReference type="Pfam" id="PF01368"/>
    </source>
</evidence>
<dbReference type="EMBL" id="DSBT01000121">
    <property type="protein sequence ID" value="HDP77488.1"/>
    <property type="molecule type" value="Genomic_DNA"/>
</dbReference>
<evidence type="ECO:0000259" key="7">
    <source>
        <dbReference type="Pfam" id="PF02272"/>
    </source>
</evidence>
<feature type="domain" description="RecJ OB" evidence="8">
    <location>
        <begin position="455"/>
        <end position="565"/>
    </location>
</feature>
<dbReference type="Gene3D" id="3.90.1640.30">
    <property type="match status" value="1"/>
</dbReference>
<protein>
    <recommendedName>
        <fullName evidence="2">Single-stranded-DNA-specific exonuclease RecJ</fullName>
    </recommendedName>
</protein>
<dbReference type="PANTHER" id="PTHR30255:SF2">
    <property type="entry name" value="SINGLE-STRANDED-DNA-SPECIFIC EXONUCLEASE RECJ"/>
    <property type="match status" value="1"/>
</dbReference>
<dbReference type="GO" id="GO:0008409">
    <property type="term" value="F:5'-3' exonuclease activity"/>
    <property type="evidence" value="ECO:0007669"/>
    <property type="project" value="InterPro"/>
</dbReference>
<dbReference type="PANTHER" id="PTHR30255">
    <property type="entry name" value="SINGLE-STRANDED-DNA-SPECIFIC EXONUCLEASE RECJ"/>
    <property type="match status" value="1"/>
</dbReference>
<comment type="similarity">
    <text evidence="1">Belongs to the RecJ family.</text>
</comment>
<dbReference type="GO" id="GO:0006310">
    <property type="term" value="P:DNA recombination"/>
    <property type="evidence" value="ECO:0007669"/>
    <property type="project" value="InterPro"/>
</dbReference>
<dbReference type="Pfam" id="PF01368">
    <property type="entry name" value="DHH"/>
    <property type="match status" value="1"/>
</dbReference>
<dbReference type="InterPro" id="IPR003156">
    <property type="entry name" value="DHHA1_dom"/>
</dbReference>
<evidence type="ECO:0000256" key="3">
    <source>
        <dbReference type="ARBA" id="ARBA00022722"/>
    </source>
</evidence>
<dbReference type="Pfam" id="PF02272">
    <property type="entry name" value="DHHA1"/>
    <property type="match status" value="1"/>
</dbReference>
<dbReference type="AlphaFoldDB" id="A0A7C1H8Y3"/>
<keyword evidence="5 9" id="KW-0269">Exonuclease</keyword>
<sequence>MRKEWLLLKPDDEAVNRLVEFMGIDQFLARLLVTRGVDNEVEAMKFLNPDKTILHDSFLLKDMPLAVRTIIETRERNESIVIFGDYDVDGVTSTALLYLAMKRMGFDVSYYIPLRLEEGYGLSKDAIKDLRDQGHSLLITVDCGVTSFDEITYAKEIGFNVVVTDHHEVKDVLPPADAIINPKRPDDDYPFKGLAGVGVAFKLLVALNETLHCPIDPEDYLDIVALGTIADIVPLRDENRYIVREGTAKIQSSPLLGLKALLSYLRIPAENLTAQDIAFKIAPKLNAAGRMASAIVALELLISEDMDSAMNTASRLLKHNQNRQTIEAKIFDQTEKDLANTASFEDDFALVIDGDNWHLGVLGIVASRLVSIHNKPVFLIATNGSDGKGSARSPAGVSIISLLNEVSHLLREFGGHEMAAGFSIDKENISKFRTAINDAYIRLYGKKQPVFKIDVDDVLSLDSITSGILDKLELLRPFGHSNPEPRFLIKGLNIEKAKMFGSSSDHVKLILRCGDRKTLAIGYNMGTMFDDFKYVKPNLLKVDAIASVKSDNLYGLQSVKLSLSDAKLYIDPVFEEEVRDKNFVFEFIRDWKNQQPGSQGKTDVSSLIGELEKKLSHKCPEFLDISTRNPWGVFGNIRIKNPFLALKILKNYQQGKKTFIVSAINGTLAHTYYSLQHYLDSIKPVFANSLYRGRLDEPVVFITLPFFVERFKEISEIAGEIIFDEPTYILSGIYKDHPDLEAFLKNVDKVLGISGFAGSVFYDDLKDFLSDRRISNIYKPSPIKRVGIIDNRGSRKKVEQVMSIVGHGENVAVIVDSPHKTVSLAKSMGSRLSHALQNGELIFYNYLLKDFQRSVIYSLVERQKIRVLIMTPSSDGLGVTLGNSNIVFYSAPRNFLEVIDSVSTRPGEDSELFLNLSFNKADLISNTNEMDRLFPTVEELEAVYQDLKDVLPASERDIRKALSFEDGISKVFLSMLEEMNLLSVESGVWHSSSGSDLDTSQVKKTLRYREGVAEKRMTRWFATKLSTMTTRGLLRSLTNAEEVLKVG</sequence>
<evidence type="ECO:0000259" key="8">
    <source>
        <dbReference type="Pfam" id="PF17768"/>
    </source>
</evidence>
<reference evidence="9" key="1">
    <citation type="journal article" date="2020" name="mSystems">
        <title>Genome- and Community-Level Interaction Insights into Carbon Utilization and Element Cycling Functions of Hydrothermarchaeota in Hydrothermal Sediment.</title>
        <authorList>
            <person name="Zhou Z."/>
            <person name="Liu Y."/>
            <person name="Xu W."/>
            <person name="Pan J."/>
            <person name="Luo Z.H."/>
            <person name="Li M."/>
        </authorList>
    </citation>
    <scope>NUCLEOTIDE SEQUENCE [LARGE SCALE GENOMIC DNA]</scope>
    <source>
        <strain evidence="9">SpSt-1179</strain>
    </source>
</reference>
<evidence type="ECO:0000256" key="1">
    <source>
        <dbReference type="ARBA" id="ARBA00005915"/>
    </source>
</evidence>
<keyword evidence="4" id="KW-0378">Hydrolase</keyword>
<evidence type="ECO:0000256" key="4">
    <source>
        <dbReference type="ARBA" id="ARBA00022801"/>
    </source>
</evidence>
<proteinExistence type="inferred from homology"/>
<feature type="domain" description="DHHA1" evidence="7">
    <location>
        <begin position="350"/>
        <end position="439"/>
    </location>
</feature>
<accession>A0A7C1H8Y3</accession>
<evidence type="ECO:0000313" key="9">
    <source>
        <dbReference type="EMBL" id="HDP77488.1"/>
    </source>
</evidence>
<dbReference type="Gene3D" id="3.10.310.30">
    <property type="match status" value="1"/>
</dbReference>
<dbReference type="InterPro" id="IPR041122">
    <property type="entry name" value="RecJ_OB"/>
</dbReference>
<dbReference type="GO" id="GO:0003676">
    <property type="term" value="F:nucleic acid binding"/>
    <property type="evidence" value="ECO:0007669"/>
    <property type="project" value="InterPro"/>
</dbReference>
<dbReference type="InterPro" id="IPR038763">
    <property type="entry name" value="DHH_sf"/>
</dbReference>
<comment type="caution">
    <text evidence="9">The sequence shown here is derived from an EMBL/GenBank/DDBJ whole genome shotgun (WGS) entry which is preliminary data.</text>
</comment>
<name>A0A7C1H8Y3_9BACT</name>
<dbReference type="InterPro" id="IPR001667">
    <property type="entry name" value="DDH_dom"/>
</dbReference>
<dbReference type="InterPro" id="IPR051673">
    <property type="entry name" value="SSDNA_exonuclease_RecJ"/>
</dbReference>
<dbReference type="InterPro" id="IPR004610">
    <property type="entry name" value="RecJ"/>
</dbReference>
<dbReference type="Pfam" id="PF17768">
    <property type="entry name" value="RecJ_OB"/>
    <property type="match status" value="1"/>
</dbReference>
<keyword evidence="3" id="KW-0540">Nuclease</keyword>
<dbReference type="NCBIfam" id="TIGR00644">
    <property type="entry name" value="recJ"/>
    <property type="match status" value="1"/>
</dbReference>
<organism evidence="9">
    <name type="scientific">Mesotoga infera</name>
    <dbReference type="NCBI Taxonomy" id="1236046"/>
    <lineage>
        <taxon>Bacteria</taxon>
        <taxon>Thermotogati</taxon>
        <taxon>Thermotogota</taxon>
        <taxon>Thermotogae</taxon>
        <taxon>Kosmotogales</taxon>
        <taxon>Kosmotogaceae</taxon>
        <taxon>Mesotoga</taxon>
    </lineage>
</organism>
<dbReference type="GO" id="GO:0006281">
    <property type="term" value="P:DNA repair"/>
    <property type="evidence" value="ECO:0007669"/>
    <property type="project" value="InterPro"/>
</dbReference>
<feature type="domain" description="DDH" evidence="6">
    <location>
        <begin position="79"/>
        <end position="228"/>
    </location>
</feature>
<evidence type="ECO:0000256" key="2">
    <source>
        <dbReference type="ARBA" id="ARBA00019841"/>
    </source>
</evidence>